<sequence length="225" mass="24554">MLELEQSARRAAGGAETKLLIALPRPLRPGSDVIVHGSLLGSRVSATLLSTQDTGSLRVELTDALDDVTNPAAVFEAAHRGPGGRLLAMEQGSWAGIGRRAHGVESAGHSLQQVQEVSQCGFSLRFGIGETCYEICIRSDASVNESQLARFLHRHTFKNFTRLLLSGAADFREIECRDEDAISVSSSLATFVTSDRGWEEIVVRFKPSRANRKAHRVYMPDDYNG</sequence>
<keyword evidence="1" id="KW-1185">Reference proteome</keyword>
<name>A0A1I8GVY8_9PLAT</name>
<dbReference type="WBParaSite" id="maker-uti_cns_0003314-snap-gene-0.2-mRNA-1">
    <property type="protein sequence ID" value="maker-uti_cns_0003314-snap-gene-0.2-mRNA-1"/>
    <property type="gene ID" value="maker-uti_cns_0003314-snap-gene-0.2"/>
</dbReference>
<evidence type="ECO:0000313" key="1">
    <source>
        <dbReference type="Proteomes" id="UP000095280"/>
    </source>
</evidence>
<reference evidence="2" key="1">
    <citation type="submission" date="2016-11" db="UniProtKB">
        <authorList>
            <consortium name="WormBaseParasite"/>
        </authorList>
    </citation>
    <scope>IDENTIFICATION</scope>
</reference>
<accession>A0A1I8GVY8</accession>
<proteinExistence type="predicted"/>
<organism evidence="1 2">
    <name type="scientific">Macrostomum lignano</name>
    <dbReference type="NCBI Taxonomy" id="282301"/>
    <lineage>
        <taxon>Eukaryota</taxon>
        <taxon>Metazoa</taxon>
        <taxon>Spiralia</taxon>
        <taxon>Lophotrochozoa</taxon>
        <taxon>Platyhelminthes</taxon>
        <taxon>Rhabditophora</taxon>
        <taxon>Macrostomorpha</taxon>
        <taxon>Macrostomida</taxon>
        <taxon>Macrostomidae</taxon>
        <taxon>Macrostomum</taxon>
    </lineage>
</organism>
<protein>
    <submittedName>
        <fullName evidence="2">Rad60-SLD domain-containing protein</fullName>
    </submittedName>
</protein>
<dbReference type="AlphaFoldDB" id="A0A1I8GVY8"/>
<dbReference type="Proteomes" id="UP000095280">
    <property type="component" value="Unplaced"/>
</dbReference>
<evidence type="ECO:0000313" key="2">
    <source>
        <dbReference type="WBParaSite" id="maker-uti_cns_0003314-snap-gene-0.2-mRNA-1"/>
    </source>
</evidence>